<dbReference type="STRING" id="1850254.LPB137_08660"/>
<dbReference type="OrthoDB" id="5343867at2"/>
<dbReference type="KEGG" id="alp:LPB137_08660"/>
<dbReference type="RefSeq" id="WP_076087094.1">
    <property type="nucleotide sequence ID" value="NZ_CP019070.1"/>
</dbReference>
<reference evidence="1 2" key="1">
    <citation type="submission" date="2017-01" db="EMBL/GenBank/DDBJ databases">
        <title>Genome sequencing of Arcobacter sp. LPB0137.</title>
        <authorList>
            <person name="Lee G.-W."/>
            <person name="Yi H."/>
        </authorList>
    </citation>
    <scope>NUCLEOTIDE SEQUENCE [LARGE SCALE GENOMIC DNA]</scope>
    <source>
        <strain evidence="1 2">LPB0137</strain>
    </source>
</reference>
<protein>
    <submittedName>
        <fullName evidence="1">Uncharacterized protein</fullName>
    </submittedName>
</protein>
<keyword evidence="2" id="KW-1185">Reference proteome</keyword>
<gene>
    <name evidence="1" type="ORF">LPB137_08660</name>
</gene>
<accession>A0A1P8KMX9</accession>
<sequence>MINTLKIVFLGVIGFALLVYLTAPEQANLDKNVNAKLNTASFPKHFEVIGISGYAKKADLFKDGLEKYIIVLNHDALSLVETLKLNTRKDIVLLANISNTPWFIKKLAVNGKLAELNQGSSIPMINDTNGELIKALNLFDDTQTKYFVYKVNKDSSIVKISEGEVKEGALENGLKKEEIDRYIASLLSSLK</sequence>
<dbReference type="EMBL" id="CP019070">
    <property type="protein sequence ID" value="APW65922.1"/>
    <property type="molecule type" value="Genomic_DNA"/>
</dbReference>
<dbReference type="Proteomes" id="UP000186074">
    <property type="component" value="Chromosome"/>
</dbReference>
<name>A0A1P8KMX9_9BACT</name>
<evidence type="ECO:0000313" key="2">
    <source>
        <dbReference type="Proteomes" id="UP000186074"/>
    </source>
</evidence>
<organism evidence="1 2">
    <name type="scientific">Poseidonibacter parvus</name>
    <dbReference type="NCBI Taxonomy" id="1850254"/>
    <lineage>
        <taxon>Bacteria</taxon>
        <taxon>Pseudomonadati</taxon>
        <taxon>Campylobacterota</taxon>
        <taxon>Epsilonproteobacteria</taxon>
        <taxon>Campylobacterales</taxon>
        <taxon>Arcobacteraceae</taxon>
        <taxon>Poseidonibacter</taxon>
    </lineage>
</organism>
<proteinExistence type="predicted"/>
<dbReference type="AlphaFoldDB" id="A0A1P8KMX9"/>
<evidence type="ECO:0000313" key="1">
    <source>
        <dbReference type="EMBL" id="APW65922.1"/>
    </source>
</evidence>